<proteinExistence type="inferred from homology"/>
<evidence type="ECO:0000313" key="7">
    <source>
        <dbReference type="Proteomes" id="UP000284177"/>
    </source>
</evidence>
<sequence>MERYIIKKGKKLRYGYTTGTCAAAAAKAATKMLYLQEKINNITINTPKGWNLTLDIKDIEIKKDCVSCCVIKDSGDDSDVTDGIKIYAKAERKNDKGIEITGGIGIGKVTKPGLSVPVGKPAINPVPMKMIKEEVKKVLHKDRGVTITIYAPEGVKIAEKTFNPNLGIIGGISIIGTTGIVEPMSEEAFKDSLALELSILKEEGVNKAIFAPGNYGRDFAKKISLKEDYVVKTSNFIGFMLEKAVEYGIEETLWIGHIGKLVKVAGGIFNTHSKVADGRMEILAAYYGLMSNSKELIGKILECKTTEEAVGYILNENNKDVFKYIAERVSKRCENRVKNKLKVGTLLFSNQYGILGICPYGKKLLEEFKNE</sequence>
<organism evidence="6 7">
    <name type="scientific">Thermohalobacter berrensis</name>
    <dbReference type="NCBI Taxonomy" id="99594"/>
    <lineage>
        <taxon>Bacteria</taxon>
        <taxon>Bacillati</taxon>
        <taxon>Bacillota</taxon>
        <taxon>Tissierellia</taxon>
        <taxon>Tissierellales</taxon>
        <taxon>Thermohalobacteraceae</taxon>
        <taxon>Thermohalobacter</taxon>
    </lineage>
</organism>
<evidence type="ECO:0000256" key="5">
    <source>
        <dbReference type="HAMAP-Rule" id="MF_00787"/>
    </source>
</evidence>
<keyword evidence="2 5" id="KW-0489">Methyltransferase</keyword>
<dbReference type="Pfam" id="PF01888">
    <property type="entry name" value="CbiD"/>
    <property type="match status" value="1"/>
</dbReference>
<dbReference type="PANTHER" id="PTHR35863:SF1">
    <property type="entry name" value="COBALT-PRECORRIN-5B C(1)-METHYLTRANSFERASE"/>
    <property type="match status" value="1"/>
</dbReference>
<dbReference type="AlphaFoldDB" id="A0A419SZF3"/>
<dbReference type="GO" id="GO:0019251">
    <property type="term" value="P:anaerobic cobalamin biosynthetic process"/>
    <property type="evidence" value="ECO:0007669"/>
    <property type="project" value="UniProtKB-UniRule"/>
</dbReference>
<evidence type="ECO:0000256" key="4">
    <source>
        <dbReference type="ARBA" id="ARBA00022691"/>
    </source>
</evidence>
<name>A0A419SZF3_9FIRM</name>
<gene>
    <name evidence="5" type="primary">cbiD</name>
    <name evidence="6" type="ORF">BET03_04460</name>
</gene>
<evidence type="ECO:0000256" key="2">
    <source>
        <dbReference type="ARBA" id="ARBA00022603"/>
    </source>
</evidence>
<dbReference type="HAMAP" id="MF_00787">
    <property type="entry name" value="CbiD"/>
    <property type="match status" value="1"/>
</dbReference>
<comment type="caution">
    <text evidence="6">The sequence shown here is derived from an EMBL/GenBank/DDBJ whole genome shotgun (WGS) entry which is preliminary data.</text>
</comment>
<dbReference type="GO" id="GO:0032259">
    <property type="term" value="P:methylation"/>
    <property type="evidence" value="ECO:0007669"/>
    <property type="project" value="UniProtKB-KW"/>
</dbReference>
<dbReference type="SUPFAM" id="SSF111342">
    <property type="entry name" value="CbiD-like"/>
    <property type="match status" value="1"/>
</dbReference>
<dbReference type="PIRSF" id="PIRSF026782">
    <property type="entry name" value="CbiD"/>
    <property type="match status" value="1"/>
</dbReference>
<dbReference type="EC" id="2.1.1.195" evidence="5"/>
<dbReference type="RefSeq" id="WP_120170100.1">
    <property type="nucleotide sequence ID" value="NZ_MCIB01000034.1"/>
</dbReference>
<dbReference type="Gene3D" id="3.30.2110.10">
    <property type="entry name" value="CbiD-like"/>
    <property type="match status" value="1"/>
</dbReference>
<comment type="pathway">
    <text evidence="5">Cofactor biosynthesis; adenosylcobalamin biosynthesis; cob(II)yrinate a,c-diamide from sirohydrochlorin (anaerobic route): step 6/10.</text>
</comment>
<dbReference type="Proteomes" id="UP000284177">
    <property type="component" value="Unassembled WGS sequence"/>
</dbReference>
<protein>
    <recommendedName>
        <fullName evidence="5">Cobalt-precorrin-5B C(1)-methyltransferase</fullName>
        <ecNumber evidence="5">2.1.1.195</ecNumber>
    </recommendedName>
    <alternativeName>
        <fullName evidence="5">Cobalt-precorrin-6A synthase</fullName>
    </alternativeName>
</protein>
<accession>A0A419SZF3</accession>
<dbReference type="InterPro" id="IPR036074">
    <property type="entry name" value="CbiD_sf"/>
</dbReference>
<dbReference type="GO" id="GO:0043780">
    <property type="term" value="F:cobalt-precorrin-5B C1-methyltransferase activity"/>
    <property type="evidence" value="ECO:0007669"/>
    <property type="project" value="RHEA"/>
</dbReference>
<dbReference type="UniPathway" id="UPA00148">
    <property type="reaction ID" value="UER00227"/>
</dbReference>
<comment type="catalytic activity">
    <reaction evidence="5">
        <text>Co-precorrin-5B + S-adenosyl-L-methionine = Co-precorrin-6A + S-adenosyl-L-homocysteine</text>
        <dbReference type="Rhea" id="RHEA:26285"/>
        <dbReference type="ChEBI" id="CHEBI:57856"/>
        <dbReference type="ChEBI" id="CHEBI:59789"/>
        <dbReference type="ChEBI" id="CHEBI:60063"/>
        <dbReference type="ChEBI" id="CHEBI:60064"/>
        <dbReference type="EC" id="2.1.1.195"/>
    </reaction>
</comment>
<keyword evidence="3 5" id="KW-0808">Transferase</keyword>
<comment type="function">
    <text evidence="5">Catalyzes the methylation of C-1 in cobalt-precorrin-5B to form cobalt-precorrin-6A.</text>
</comment>
<evidence type="ECO:0000256" key="3">
    <source>
        <dbReference type="ARBA" id="ARBA00022679"/>
    </source>
</evidence>
<keyword evidence="1 5" id="KW-0169">Cobalamin biosynthesis</keyword>
<evidence type="ECO:0000256" key="1">
    <source>
        <dbReference type="ARBA" id="ARBA00022573"/>
    </source>
</evidence>
<dbReference type="NCBIfam" id="TIGR00312">
    <property type="entry name" value="cbiD"/>
    <property type="match status" value="1"/>
</dbReference>
<dbReference type="InterPro" id="IPR002748">
    <property type="entry name" value="CbiD"/>
</dbReference>
<dbReference type="OrthoDB" id="6439987at2"/>
<dbReference type="EMBL" id="MCIB01000034">
    <property type="protein sequence ID" value="RKD30596.1"/>
    <property type="molecule type" value="Genomic_DNA"/>
</dbReference>
<keyword evidence="4 5" id="KW-0949">S-adenosyl-L-methionine</keyword>
<reference evidence="6 7" key="1">
    <citation type="submission" date="2016-08" db="EMBL/GenBank/DDBJ databases">
        <title>Novel Firmicutes and Novel Genomes.</title>
        <authorList>
            <person name="Poppleton D.I."/>
            <person name="Gribaldo S."/>
        </authorList>
    </citation>
    <scope>NUCLEOTIDE SEQUENCE [LARGE SCALE GENOMIC DNA]</scope>
    <source>
        <strain evidence="6 7">CTT3</strain>
    </source>
</reference>
<comment type="similarity">
    <text evidence="5">Belongs to the CbiD family.</text>
</comment>
<evidence type="ECO:0000313" key="6">
    <source>
        <dbReference type="EMBL" id="RKD30596.1"/>
    </source>
</evidence>
<dbReference type="PANTHER" id="PTHR35863">
    <property type="entry name" value="COBALT-PRECORRIN-5B C(1)-METHYLTRANSFERASE"/>
    <property type="match status" value="1"/>
</dbReference>
<keyword evidence="7" id="KW-1185">Reference proteome</keyword>